<dbReference type="Proteomes" id="UP001139410">
    <property type="component" value="Unassembled WGS sequence"/>
</dbReference>
<reference evidence="2" key="1">
    <citation type="submission" date="2022-01" db="EMBL/GenBank/DDBJ databases">
        <authorList>
            <person name="Jo J.-H."/>
            <person name="Im W.-T."/>
        </authorList>
    </citation>
    <scope>NUCLEOTIDE SEQUENCE</scope>
    <source>
        <strain evidence="2">G124</strain>
    </source>
</reference>
<dbReference type="AlphaFoldDB" id="A0A9X1QHL0"/>
<protein>
    <recommendedName>
        <fullName evidence="4">Secreted protein</fullName>
    </recommendedName>
</protein>
<name>A0A9X1QHL0_9SPHN</name>
<feature type="chain" id="PRO_5040776115" description="Secreted protein" evidence="1">
    <location>
        <begin position="20"/>
        <end position="193"/>
    </location>
</feature>
<sequence length="193" mass="20168">MKICKTAAVIGAVAALSLAACEKAKVAEPKSEKEVAAHPTDPVESAMAAAPAAIAKDAKIISMKPDGTMSVLREGSNGWTCMPNNPATPGADPMCMDANAMKWAEAWIGHKPPPSDNVGLMYMLAGGSDASNTDPWGEKPKDGGKWVETGPHVMIVGSESLNKLYPSSDNPDTTKPYVMFGGTPYAHVMIPIS</sequence>
<feature type="signal peptide" evidence="1">
    <location>
        <begin position="1"/>
        <end position="19"/>
    </location>
</feature>
<dbReference type="PROSITE" id="PS51257">
    <property type="entry name" value="PROKAR_LIPOPROTEIN"/>
    <property type="match status" value="1"/>
</dbReference>
<evidence type="ECO:0008006" key="4">
    <source>
        <dbReference type="Google" id="ProtNLM"/>
    </source>
</evidence>
<evidence type="ECO:0000313" key="3">
    <source>
        <dbReference type="Proteomes" id="UP001139410"/>
    </source>
</evidence>
<keyword evidence="3" id="KW-1185">Reference proteome</keyword>
<comment type="caution">
    <text evidence="2">The sequence shown here is derived from an EMBL/GenBank/DDBJ whole genome shotgun (WGS) entry which is preliminary data.</text>
</comment>
<dbReference type="EMBL" id="JAKFGM010000001">
    <property type="protein sequence ID" value="MCF2513466.1"/>
    <property type="molecule type" value="Genomic_DNA"/>
</dbReference>
<evidence type="ECO:0000313" key="2">
    <source>
        <dbReference type="EMBL" id="MCF2513466.1"/>
    </source>
</evidence>
<organism evidence="2 3">
    <name type="scientific">Sphingomonas cremea</name>
    <dbReference type="NCBI Taxonomy" id="2904799"/>
    <lineage>
        <taxon>Bacteria</taxon>
        <taxon>Pseudomonadati</taxon>
        <taxon>Pseudomonadota</taxon>
        <taxon>Alphaproteobacteria</taxon>
        <taxon>Sphingomonadales</taxon>
        <taxon>Sphingomonadaceae</taxon>
        <taxon>Sphingomonas</taxon>
    </lineage>
</organism>
<gene>
    <name evidence="2" type="ORF">LVY65_00060</name>
</gene>
<proteinExistence type="predicted"/>
<accession>A0A9X1QHL0</accession>
<dbReference type="RefSeq" id="WP_235065978.1">
    <property type="nucleotide sequence ID" value="NZ_JAKFGM010000001.1"/>
</dbReference>
<evidence type="ECO:0000256" key="1">
    <source>
        <dbReference type="SAM" id="SignalP"/>
    </source>
</evidence>
<keyword evidence="1" id="KW-0732">Signal</keyword>